<keyword evidence="7 9" id="KW-0368">Histidine biosynthesis</keyword>
<dbReference type="Gene3D" id="3.40.640.10">
    <property type="entry name" value="Type I PLP-dependent aspartate aminotransferase-like (Major domain)"/>
    <property type="match status" value="1"/>
</dbReference>
<feature type="modified residue" description="N6-(pyridoxal phosphate)lysine" evidence="9">
    <location>
        <position position="210"/>
    </location>
</feature>
<dbReference type="RefSeq" id="WP_144699887.1">
    <property type="nucleotide sequence ID" value="NZ_VNJJ01000003.1"/>
</dbReference>
<comment type="caution">
    <text evidence="11">The sequence shown here is derived from an EMBL/GenBank/DDBJ whole genome shotgun (WGS) entry which is preliminary data.</text>
</comment>
<dbReference type="Gene3D" id="3.90.1150.10">
    <property type="entry name" value="Aspartate Aminotransferase, domain 1"/>
    <property type="match status" value="1"/>
</dbReference>
<evidence type="ECO:0000256" key="6">
    <source>
        <dbReference type="ARBA" id="ARBA00022898"/>
    </source>
</evidence>
<evidence type="ECO:0000256" key="9">
    <source>
        <dbReference type="HAMAP-Rule" id="MF_01023"/>
    </source>
</evidence>
<dbReference type="InterPro" id="IPR015424">
    <property type="entry name" value="PyrdxlP-dep_Trfase"/>
</dbReference>
<dbReference type="Proteomes" id="UP000316330">
    <property type="component" value="Unassembled WGS sequence"/>
</dbReference>
<dbReference type="NCBIfam" id="TIGR01141">
    <property type="entry name" value="hisC"/>
    <property type="match status" value="1"/>
</dbReference>
<dbReference type="PANTHER" id="PTHR43643">
    <property type="entry name" value="HISTIDINOL-PHOSPHATE AMINOTRANSFERASE 2"/>
    <property type="match status" value="1"/>
</dbReference>
<evidence type="ECO:0000256" key="8">
    <source>
        <dbReference type="ARBA" id="ARBA00047481"/>
    </source>
</evidence>
<dbReference type="AlphaFoldDB" id="A0A559JQS6"/>
<dbReference type="HAMAP" id="MF_01023">
    <property type="entry name" value="HisC_aminotrans_2"/>
    <property type="match status" value="1"/>
</dbReference>
<evidence type="ECO:0000313" key="11">
    <source>
        <dbReference type="EMBL" id="TVY02217.1"/>
    </source>
</evidence>
<name>A0A559JQS6_9BACL</name>
<dbReference type="GO" id="GO:0030170">
    <property type="term" value="F:pyridoxal phosphate binding"/>
    <property type="evidence" value="ECO:0007669"/>
    <property type="project" value="InterPro"/>
</dbReference>
<evidence type="ECO:0000256" key="5">
    <source>
        <dbReference type="ARBA" id="ARBA00022679"/>
    </source>
</evidence>
<keyword evidence="6 9" id="KW-0663">Pyridoxal phosphate</keyword>
<evidence type="ECO:0000256" key="7">
    <source>
        <dbReference type="ARBA" id="ARBA00023102"/>
    </source>
</evidence>
<dbReference type="GO" id="GO:0000105">
    <property type="term" value="P:L-histidine biosynthetic process"/>
    <property type="evidence" value="ECO:0007669"/>
    <property type="project" value="UniProtKB-UniRule"/>
</dbReference>
<evidence type="ECO:0000256" key="4">
    <source>
        <dbReference type="ARBA" id="ARBA00022576"/>
    </source>
</evidence>
<comment type="catalytic activity">
    <reaction evidence="8 9">
        <text>L-histidinol phosphate + 2-oxoglutarate = 3-(imidazol-4-yl)-2-oxopropyl phosphate + L-glutamate</text>
        <dbReference type="Rhea" id="RHEA:23744"/>
        <dbReference type="ChEBI" id="CHEBI:16810"/>
        <dbReference type="ChEBI" id="CHEBI:29985"/>
        <dbReference type="ChEBI" id="CHEBI:57766"/>
        <dbReference type="ChEBI" id="CHEBI:57980"/>
        <dbReference type="EC" id="2.6.1.9"/>
    </reaction>
</comment>
<dbReference type="GO" id="GO:0004400">
    <property type="term" value="F:histidinol-phosphate transaminase activity"/>
    <property type="evidence" value="ECO:0007669"/>
    <property type="project" value="UniProtKB-UniRule"/>
</dbReference>
<dbReference type="SUPFAM" id="SSF53383">
    <property type="entry name" value="PLP-dependent transferases"/>
    <property type="match status" value="1"/>
</dbReference>
<evidence type="ECO:0000313" key="12">
    <source>
        <dbReference type="Proteomes" id="UP000316330"/>
    </source>
</evidence>
<accession>A0A559JQS6</accession>
<keyword evidence="5 9" id="KW-0808">Transferase</keyword>
<dbReference type="PROSITE" id="PS00599">
    <property type="entry name" value="AA_TRANSFER_CLASS_2"/>
    <property type="match status" value="1"/>
</dbReference>
<keyword evidence="9" id="KW-0028">Amino-acid biosynthesis</keyword>
<proteinExistence type="inferred from homology"/>
<dbReference type="OrthoDB" id="9813612at2"/>
<comment type="similarity">
    <text evidence="9">Belongs to the class-II pyridoxal-phosphate-dependent aminotransferase family. Histidinol-phosphate aminotransferase subfamily.</text>
</comment>
<dbReference type="InterPro" id="IPR015422">
    <property type="entry name" value="PyrdxlP-dep_Trfase_small"/>
</dbReference>
<organism evidence="11 12">
    <name type="scientific">Cohnella terricola</name>
    <dbReference type="NCBI Taxonomy" id="1289167"/>
    <lineage>
        <taxon>Bacteria</taxon>
        <taxon>Bacillati</taxon>
        <taxon>Bacillota</taxon>
        <taxon>Bacilli</taxon>
        <taxon>Bacillales</taxon>
        <taxon>Paenibacillaceae</taxon>
        <taxon>Cohnella</taxon>
    </lineage>
</organism>
<dbReference type="EC" id="2.6.1.9" evidence="9"/>
<gene>
    <name evidence="9" type="primary">hisC</name>
    <name evidence="11" type="ORF">FPZ45_07220</name>
</gene>
<dbReference type="InterPro" id="IPR001917">
    <property type="entry name" value="Aminotrans_II_pyridoxalP_BS"/>
</dbReference>
<dbReference type="EMBL" id="VNJJ01000003">
    <property type="protein sequence ID" value="TVY02217.1"/>
    <property type="molecule type" value="Genomic_DNA"/>
</dbReference>
<dbReference type="InterPro" id="IPR004839">
    <property type="entry name" value="Aminotransferase_I/II_large"/>
</dbReference>
<evidence type="ECO:0000259" key="10">
    <source>
        <dbReference type="Pfam" id="PF00155"/>
    </source>
</evidence>
<reference evidence="11 12" key="1">
    <citation type="submission" date="2019-07" db="EMBL/GenBank/DDBJ databases">
        <authorList>
            <person name="Kim J."/>
        </authorList>
    </citation>
    <scope>NUCLEOTIDE SEQUENCE [LARGE SCALE GENOMIC DNA]</scope>
    <source>
        <strain evidence="11 12">G13</strain>
    </source>
</reference>
<evidence type="ECO:0000256" key="1">
    <source>
        <dbReference type="ARBA" id="ARBA00001933"/>
    </source>
</evidence>
<comment type="pathway">
    <text evidence="2 9">Amino-acid biosynthesis; L-histidine biosynthesis; L-histidine from 5-phospho-alpha-D-ribose 1-diphosphate: step 7/9.</text>
</comment>
<comment type="cofactor">
    <cofactor evidence="1 9">
        <name>pyridoxal 5'-phosphate</name>
        <dbReference type="ChEBI" id="CHEBI:597326"/>
    </cofactor>
</comment>
<dbReference type="InterPro" id="IPR005861">
    <property type="entry name" value="HisP_aminotrans"/>
</dbReference>
<dbReference type="UniPathway" id="UPA00031">
    <property type="reaction ID" value="UER00012"/>
</dbReference>
<sequence>MSRYWSELTASLVPYVPGEQPKDQKYIKLNTNENPYPPSPKAIEAIRSAAGADLRLYPDPSCDALRETIAAYFELTSEHIFVGNGSDEILAFAFPAFFSASRPILFPDITYTFYPVYAQLYGLAFETVPTDEQFRIQARDYNVPNGGIVLPNPNAPTARYLLIDEIQEILETNKDQVVIVDEAYIDFGGESAVRFVKEYPNLLVVQTLSKSRSLAGLRVGMAMGHPDLIEGLNRVKNSFNSYTLDRLAMAGAIAAIEDRAYFEETTRKVTATRDRTVEAIKPLGFETIESKANFIFIKHLHRSAKELFAALRDKGILVRYFNKPRIDQYLRVSIGTDEEMDTFIEALREIIDGD</sequence>
<dbReference type="Pfam" id="PF00155">
    <property type="entry name" value="Aminotran_1_2"/>
    <property type="match status" value="1"/>
</dbReference>
<dbReference type="InterPro" id="IPR050106">
    <property type="entry name" value="HistidinolP_aminotransfase"/>
</dbReference>
<evidence type="ECO:0000256" key="3">
    <source>
        <dbReference type="ARBA" id="ARBA00011738"/>
    </source>
</evidence>
<protein>
    <recommendedName>
        <fullName evidence="9">Histidinol-phosphate aminotransferase</fullName>
        <ecNumber evidence="9">2.6.1.9</ecNumber>
    </recommendedName>
    <alternativeName>
        <fullName evidence="9">Imidazole acetol-phosphate transaminase</fullName>
    </alternativeName>
</protein>
<keyword evidence="4 9" id="KW-0032">Aminotransferase</keyword>
<keyword evidence="12" id="KW-1185">Reference proteome</keyword>
<dbReference type="InterPro" id="IPR015421">
    <property type="entry name" value="PyrdxlP-dep_Trfase_major"/>
</dbReference>
<dbReference type="PANTHER" id="PTHR43643:SF3">
    <property type="entry name" value="HISTIDINOL-PHOSPHATE AMINOTRANSFERASE"/>
    <property type="match status" value="1"/>
</dbReference>
<dbReference type="CDD" id="cd00609">
    <property type="entry name" value="AAT_like"/>
    <property type="match status" value="1"/>
</dbReference>
<feature type="domain" description="Aminotransferase class I/classII large" evidence="10">
    <location>
        <begin position="25"/>
        <end position="347"/>
    </location>
</feature>
<evidence type="ECO:0000256" key="2">
    <source>
        <dbReference type="ARBA" id="ARBA00005011"/>
    </source>
</evidence>
<comment type="subunit">
    <text evidence="3 9">Homodimer.</text>
</comment>